<dbReference type="SUPFAM" id="SSF52047">
    <property type="entry name" value="RNI-like"/>
    <property type="match status" value="1"/>
</dbReference>
<dbReference type="Proteomes" id="UP001150238">
    <property type="component" value="Unassembled WGS sequence"/>
</dbReference>
<dbReference type="InterPro" id="IPR032675">
    <property type="entry name" value="LRR_dom_sf"/>
</dbReference>
<dbReference type="EMBL" id="JANVFS010000045">
    <property type="protein sequence ID" value="KAJ4466427.1"/>
    <property type="molecule type" value="Genomic_DNA"/>
</dbReference>
<evidence type="ECO:0008006" key="3">
    <source>
        <dbReference type="Google" id="ProtNLM"/>
    </source>
</evidence>
<gene>
    <name evidence="1" type="ORF">C8J55DRAFT_241062</name>
</gene>
<organism evidence="1 2">
    <name type="scientific">Lentinula lateritia</name>
    <dbReference type="NCBI Taxonomy" id="40482"/>
    <lineage>
        <taxon>Eukaryota</taxon>
        <taxon>Fungi</taxon>
        <taxon>Dikarya</taxon>
        <taxon>Basidiomycota</taxon>
        <taxon>Agaricomycotina</taxon>
        <taxon>Agaricomycetes</taxon>
        <taxon>Agaricomycetidae</taxon>
        <taxon>Agaricales</taxon>
        <taxon>Marasmiineae</taxon>
        <taxon>Omphalotaceae</taxon>
        <taxon>Lentinula</taxon>
    </lineage>
</organism>
<accession>A0A9W8ZUD6</accession>
<evidence type="ECO:0000313" key="1">
    <source>
        <dbReference type="EMBL" id="KAJ4466427.1"/>
    </source>
</evidence>
<name>A0A9W8ZUD6_9AGAR</name>
<reference evidence="1" key="2">
    <citation type="journal article" date="2023" name="Proc. Natl. Acad. Sci. U.S.A.">
        <title>A global phylogenomic analysis of the shiitake genus Lentinula.</title>
        <authorList>
            <person name="Sierra-Patev S."/>
            <person name="Min B."/>
            <person name="Naranjo-Ortiz M."/>
            <person name="Looney B."/>
            <person name="Konkel Z."/>
            <person name="Slot J.C."/>
            <person name="Sakamoto Y."/>
            <person name="Steenwyk J.L."/>
            <person name="Rokas A."/>
            <person name="Carro J."/>
            <person name="Camarero S."/>
            <person name="Ferreira P."/>
            <person name="Molpeceres G."/>
            <person name="Ruiz-Duenas F.J."/>
            <person name="Serrano A."/>
            <person name="Henrissat B."/>
            <person name="Drula E."/>
            <person name="Hughes K.W."/>
            <person name="Mata J.L."/>
            <person name="Ishikawa N.K."/>
            <person name="Vargas-Isla R."/>
            <person name="Ushijima S."/>
            <person name="Smith C.A."/>
            <person name="Donoghue J."/>
            <person name="Ahrendt S."/>
            <person name="Andreopoulos W."/>
            <person name="He G."/>
            <person name="LaButti K."/>
            <person name="Lipzen A."/>
            <person name="Ng V."/>
            <person name="Riley R."/>
            <person name="Sandor L."/>
            <person name="Barry K."/>
            <person name="Martinez A.T."/>
            <person name="Xiao Y."/>
            <person name="Gibbons J.G."/>
            <person name="Terashima K."/>
            <person name="Grigoriev I.V."/>
            <person name="Hibbett D."/>
        </authorList>
    </citation>
    <scope>NUCLEOTIDE SEQUENCE</scope>
    <source>
        <strain evidence="1">Sp2 HRB7682 ss15</strain>
    </source>
</reference>
<evidence type="ECO:0000313" key="2">
    <source>
        <dbReference type="Proteomes" id="UP001150238"/>
    </source>
</evidence>
<dbReference type="Gene3D" id="3.80.10.10">
    <property type="entry name" value="Ribonuclease Inhibitor"/>
    <property type="match status" value="1"/>
</dbReference>
<protein>
    <recommendedName>
        <fullName evidence="3">F-box domain-containing protein</fullName>
    </recommendedName>
</protein>
<proteinExistence type="predicted"/>
<dbReference type="AlphaFoldDB" id="A0A9W8ZUD6"/>
<sequence>MSIMVNTRVACLQRVPPTIPSDASRITQLLRTNEPPTEEEEEIFRFFVKSGRSYLSNLDFRIALMKNSLHEMEQIKGKLGPEVSRYKVCLGAMRRMPLDVLELIFRFGAGYFANPEDFFNSTTHCLDINSPPWIYARVCRRWKDIVVYKLPSLWTRVKFDLGKIRNSSSRRIPMALSLLSIYLSRSNALPLIVYIDMFSAPASPDLVGIALRLVAAHSRRWQSLFLVGGQGIDTKILSGDSLMSLENIQIQERSMEATRSLDIAASQLRAWSAVGNLLSTSVQITPPTSLCRQITEYSISTVMYTEVLKILPLHPNVRKLSVQDILNSNDPPTSELRLPYLRELNIRQQNNPLATFLPTDGLVALLDSISCPALTHLSVSVYGIFGDAFKRFEQRSNFKLQHLIAGEGTGILVKGLRNTLALETIEIRGFHFYTSIIEVITHLHVPPSLTSVALSTSRSPATSNSLSNISPSVTPFPNLRRFQFQLSLLPFMDIMEKLHACVSSRQSGSAAPLEILVAARDGQARTMLKHPRLQDLRSMGAKVEITST</sequence>
<comment type="caution">
    <text evidence="1">The sequence shown here is derived from an EMBL/GenBank/DDBJ whole genome shotgun (WGS) entry which is preliminary data.</text>
</comment>
<reference evidence="1" key="1">
    <citation type="submission" date="2022-08" db="EMBL/GenBank/DDBJ databases">
        <authorList>
            <consortium name="DOE Joint Genome Institute"/>
            <person name="Min B."/>
            <person name="Riley R."/>
            <person name="Sierra-Patev S."/>
            <person name="Naranjo-Ortiz M."/>
            <person name="Looney B."/>
            <person name="Konkel Z."/>
            <person name="Slot J.C."/>
            <person name="Sakamoto Y."/>
            <person name="Steenwyk J.L."/>
            <person name="Rokas A."/>
            <person name="Carro J."/>
            <person name="Camarero S."/>
            <person name="Ferreira P."/>
            <person name="Molpeceres G."/>
            <person name="Ruiz-Duenas F.J."/>
            <person name="Serrano A."/>
            <person name="Henrissat B."/>
            <person name="Drula E."/>
            <person name="Hughes K.W."/>
            <person name="Mata J.L."/>
            <person name="Ishikawa N.K."/>
            <person name="Vargas-Isla R."/>
            <person name="Ushijima S."/>
            <person name="Smith C.A."/>
            <person name="Ahrendt S."/>
            <person name="Andreopoulos W."/>
            <person name="He G."/>
            <person name="Labutti K."/>
            <person name="Lipzen A."/>
            <person name="Ng V."/>
            <person name="Sandor L."/>
            <person name="Barry K."/>
            <person name="Martinez A.T."/>
            <person name="Xiao Y."/>
            <person name="Gibbons J.G."/>
            <person name="Terashima K."/>
            <person name="Hibbett D.S."/>
            <person name="Grigoriev I.V."/>
        </authorList>
    </citation>
    <scope>NUCLEOTIDE SEQUENCE</scope>
    <source>
        <strain evidence="1">Sp2 HRB7682 ss15</strain>
    </source>
</reference>